<dbReference type="AlphaFoldDB" id="A0A9K3IT53"/>
<dbReference type="EMBL" id="MNCJ02000321">
    <property type="protein sequence ID" value="KAF5802588.1"/>
    <property type="molecule type" value="Genomic_DNA"/>
</dbReference>
<feature type="signal peptide" evidence="1">
    <location>
        <begin position="1"/>
        <end position="24"/>
    </location>
</feature>
<keyword evidence="1" id="KW-0732">Signal</keyword>
<keyword evidence="3" id="KW-1185">Reference proteome</keyword>
<evidence type="ECO:0000256" key="1">
    <source>
        <dbReference type="SAM" id="SignalP"/>
    </source>
</evidence>
<sequence length="55" mass="5856">MFSISLALLCKLFIFINIASPTLPISFSISTASLLKLTISSPNLLSDSLSIDIPS</sequence>
<gene>
    <name evidence="2" type="ORF">HanXRQr2_Chr06g0261231</name>
</gene>
<reference evidence="2" key="2">
    <citation type="submission" date="2020-06" db="EMBL/GenBank/DDBJ databases">
        <title>Helianthus annuus Genome sequencing and assembly Release 2.</title>
        <authorList>
            <person name="Gouzy J."/>
            <person name="Langlade N."/>
            <person name="Munos S."/>
        </authorList>
    </citation>
    <scope>NUCLEOTIDE SEQUENCE</scope>
    <source>
        <tissue evidence="2">Leaves</tissue>
    </source>
</reference>
<proteinExistence type="predicted"/>
<feature type="chain" id="PRO_5039949245" evidence="1">
    <location>
        <begin position="25"/>
        <end position="55"/>
    </location>
</feature>
<name>A0A9K3IT53_HELAN</name>
<evidence type="ECO:0000313" key="3">
    <source>
        <dbReference type="Proteomes" id="UP000215914"/>
    </source>
</evidence>
<accession>A0A9K3IT53</accession>
<comment type="caution">
    <text evidence="2">The sequence shown here is derived from an EMBL/GenBank/DDBJ whole genome shotgun (WGS) entry which is preliminary data.</text>
</comment>
<evidence type="ECO:0000313" key="2">
    <source>
        <dbReference type="EMBL" id="KAF5802588.1"/>
    </source>
</evidence>
<dbReference type="Gramene" id="mRNA:HanXRQr2_Chr06g0261231">
    <property type="protein sequence ID" value="CDS:HanXRQr2_Chr06g0261231.1"/>
    <property type="gene ID" value="HanXRQr2_Chr06g0261231"/>
</dbReference>
<protein>
    <submittedName>
        <fullName evidence="2">Uncharacterized protein</fullName>
    </submittedName>
</protein>
<reference evidence="2" key="1">
    <citation type="journal article" date="2017" name="Nature">
        <title>The sunflower genome provides insights into oil metabolism, flowering and Asterid evolution.</title>
        <authorList>
            <person name="Badouin H."/>
            <person name="Gouzy J."/>
            <person name="Grassa C.J."/>
            <person name="Murat F."/>
            <person name="Staton S.E."/>
            <person name="Cottret L."/>
            <person name="Lelandais-Briere C."/>
            <person name="Owens G.L."/>
            <person name="Carrere S."/>
            <person name="Mayjonade B."/>
            <person name="Legrand L."/>
            <person name="Gill N."/>
            <person name="Kane N.C."/>
            <person name="Bowers J.E."/>
            <person name="Hubner S."/>
            <person name="Bellec A."/>
            <person name="Berard A."/>
            <person name="Berges H."/>
            <person name="Blanchet N."/>
            <person name="Boniface M.C."/>
            <person name="Brunel D."/>
            <person name="Catrice O."/>
            <person name="Chaidir N."/>
            <person name="Claudel C."/>
            <person name="Donnadieu C."/>
            <person name="Faraut T."/>
            <person name="Fievet G."/>
            <person name="Helmstetter N."/>
            <person name="King M."/>
            <person name="Knapp S.J."/>
            <person name="Lai Z."/>
            <person name="Le Paslier M.C."/>
            <person name="Lippi Y."/>
            <person name="Lorenzon L."/>
            <person name="Mandel J.R."/>
            <person name="Marage G."/>
            <person name="Marchand G."/>
            <person name="Marquand E."/>
            <person name="Bret-Mestries E."/>
            <person name="Morien E."/>
            <person name="Nambeesan S."/>
            <person name="Nguyen T."/>
            <person name="Pegot-Espagnet P."/>
            <person name="Pouilly N."/>
            <person name="Raftis F."/>
            <person name="Sallet E."/>
            <person name="Schiex T."/>
            <person name="Thomas J."/>
            <person name="Vandecasteele C."/>
            <person name="Vares D."/>
            <person name="Vear F."/>
            <person name="Vautrin S."/>
            <person name="Crespi M."/>
            <person name="Mangin B."/>
            <person name="Burke J.M."/>
            <person name="Salse J."/>
            <person name="Munos S."/>
            <person name="Vincourt P."/>
            <person name="Rieseberg L.H."/>
            <person name="Langlade N.B."/>
        </authorList>
    </citation>
    <scope>NUCLEOTIDE SEQUENCE</scope>
    <source>
        <tissue evidence="2">Leaves</tissue>
    </source>
</reference>
<organism evidence="2 3">
    <name type="scientific">Helianthus annuus</name>
    <name type="common">Common sunflower</name>
    <dbReference type="NCBI Taxonomy" id="4232"/>
    <lineage>
        <taxon>Eukaryota</taxon>
        <taxon>Viridiplantae</taxon>
        <taxon>Streptophyta</taxon>
        <taxon>Embryophyta</taxon>
        <taxon>Tracheophyta</taxon>
        <taxon>Spermatophyta</taxon>
        <taxon>Magnoliopsida</taxon>
        <taxon>eudicotyledons</taxon>
        <taxon>Gunneridae</taxon>
        <taxon>Pentapetalae</taxon>
        <taxon>asterids</taxon>
        <taxon>campanulids</taxon>
        <taxon>Asterales</taxon>
        <taxon>Asteraceae</taxon>
        <taxon>Asteroideae</taxon>
        <taxon>Heliantheae alliance</taxon>
        <taxon>Heliantheae</taxon>
        <taxon>Helianthus</taxon>
    </lineage>
</organism>
<dbReference type="Proteomes" id="UP000215914">
    <property type="component" value="Unassembled WGS sequence"/>
</dbReference>